<sequence length="429" mass="47772">MNLAQIVTGPIILGLLIASTSLPAEAADTALTLKGAQKVAIDRSRLLTSKDYAAAAARDMATAAGELPDPVLKVGIDNLPVEGVERFSLGRESMTMRRIGVMQDLPRAEKRRLRSQRFEREAEKSLAEKAALAATIERDTAVAWLSLYYAQRMAALVLEQLEQAKQELKAIEAAYRSGTSTQAEILSAQSNLSQLENQKSEIERRLRDARIALARWVGEAAQLPIAGEPNIHEVRLDLANIERELNHHPELAVATKQQEIATAEANLARADRKADWSVELAFQQRGSGYSNMVSLGVSIPLQWNRKNRQDRELSARLAQVEEARAVRDEMLRAHVAELEAMINEWKTNQDRHARYVRELIPLARSRVDAQMASYRGGKASQAEVLAAKREETQMQLQAVELETEIARLWAQINFLVPNTSRLHTPSVSN</sequence>
<evidence type="ECO:0000313" key="4">
    <source>
        <dbReference type="EMBL" id="OIJ40674.1"/>
    </source>
</evidence>
<dbReference type="Pfam" id="PF02321">
    <property type="entry name" value="OEP"/>
    <property type="match status" value="2"/>
</dbReference>
<dbReference type="PANTHER" id="PTHR30203">
    <property type="entry name" value="OUTER MEMBRANE CATION EFFLUX PROTEIN"/>
    <property type="match status" value="1"/>
</dbReference>
<evidence type="ECO:0000313" key="5">
    <source>
        <dbReference type="Proteomes" id="UP000180246"/>
    </source>
</evidence>
<dbReference type="EMBL" id="JRYB01000001">
    <property type="protein sequence ID" value="OIJ40674.1"/>
    <property type="molecule type" value="Genomic_DNA"/>
</dbReference>
<evidence type="ECO:0000256" key="1">
    <source>
        <dbReference type="ARBA" id="ARBA00007613"/>
    </source>
</evidence>
<dbReference type="AlphaFoldDB" id="A0A1S2N7U5"/>
<feature type="coiled-coil region" evidence="2">
    <location>
        <begin position="154"/>
        <end position="212"/>
    </location>
</feature>
<comment type="caution">
    <text evidence="4">The sequence shown here is derived from an EMBL/GenBank/DDBJ whole genome shotgun (WGS) entry which is preliminary data.</text>
</comment>
<feature type="signal peptide" evidence="3">
    <location>
        <begin position="1"/>
        <end position="26"/>
    </location>
</feature>
<organism evidence="4 5">
    <name type="scientific">Massilia timonae</name>
    <dbReference type="NCBI Taxonomy" id="47229"/>
    <lineage>
        <taxon>Bacteria</taxon>
        <taxon>Pseudomonadati</taxon>
        <taxon>Pseudomonadota</taxon>
        <taxon>Betaproteobacteria</taxon>
        <taxon>Burkholderiales</taxon>
        <taxon>Oxalobacteraceae</taxon>
        <taxon>Telluria group</taxon>
        <taxon>Massilia</taxon>
    </lineage>
</organism>
<dbReference type="InterPro" id="IPR003423">
    <property type="entry name" value="OMP_efflux"/>
</dbReference>
<evidence type="ECO:0000256" key="3">
    <source>
        <dbReference type="SAM" id="SignalP"/>
    </source>
</evidence>
<proteinExistence type="inferred from homology"/>
<dbReference type="GO" id="GO:0015562">
    <property type="term" value="F:efflux transmembrane transporter activity"/>
    <property type="evidence" value="ECO:0007669"/>
    <property type="project" value="InterPro"/>
</dbReference>
<dbReference type="Gene3D" id="1.20.1600.10">
    <property type="entry name" value="Outer membrane efflux proteins (OEP)"/>
    <property type="match status" value="1"/>
</dbReference>
<feature type="chain" id="PRO_5010316993" evidence="3">
    <location>
        <begin position="27"/>
        <end position="429"/>
    </location>
</feature>
<keyword evidence="2" id="KW-0175">Coiled coil</keyword>
<protein>
    <submittedName>
        <fullName evidence="4">Outer membrane efflux family protein</fullName>
    </submittedName>
</protein>
<keyword evidence="3" id="KW-0732">Signal</keyword>
<dbReference type="RefSeq" id="WP_071362894.1">
    <property type="nucleotide sequence ID" value="NZ_JRYB01000001.1"/>
</dbReference>
<gene>
    <name evidence="4" type="ORF">LO55_4128</name>
</gene>
<evidence type="ECO:0000256" key="2">
    <source>
        <dbReference type="SAM" id="Coils"/>
    </source>
</evidence>
<name>A0A1S2N7U5_9BURK</name>
<reference evidence="4 5" key="1">
    <citation type="submission" date="2014-10" db="EMBL/GenBank/DDBJ databases">
        <authorList>
            <person name="Seo M.-J."/>
            <person name="Seok Y.J."/>
            <person name="Cha I.-T."/>
        </authorList>
    </citation>
    <scope>NUCLEOTIDE SEQUENCE [LARGE SCALE GENOMIC DNA]</scope>
    <source>
        <strain evidence="4 5">NEU</strain>
    </source>
</reference>
<accession>A0A1S2N7U5</accession>
<comment type="similarity">
    <text evidence="1">Belongs to the outer membrane factor (OMF) (TC 1.B.17) family.</text>
</comment>
<dbReference type="Proteomes" id="UP000180246">
    <property type="component" value="Unassembled WGS sequence"/>
</dbReference>
<dbReference type="PANTHER" id="PTHR30203:SF24">
    <property type="entry name" value="BLR4935 PROTEIN"/>
    <property type="match status" value="1"/>
</dbReference>
<dbReference type="InterPro" id="IPR010131">
    <property type="entry name" value="MdtP/NodT-like"/>
</dbReference>
<dbReference type="SUPFAM" id="SSF56954">
    <property type="entry name" value="Outer membrane efflux proteins (OEP)"/>
    <property type="match status" value="1"/>
</dbReference>